<dbReference type="PANTHER" id="PTHR34685:SF2">
    <property type="entry name" value="RED CHLOROPHYLL CATABOLITE REDUCTASE, CHLOROPLASTIC"/>
    <property type="match status" value="1"/>
</dbReference>
<accession>A0ABX1PBN2</accession>
<comment type="caution">
    <text evidence="1">The sequence shown here is derived from an EMBL/GenBank/DDBJ whole genome shotgun (WGS) entry which is preliminary data.</text>
</comment>
<dbReference type="RefSeq" id="WP_169157015.1">
    <property type="nucleotide sequence ID" value="NZ_CAWPJE010000188.1"/>
</dbReference>
<evidence type="ECO:0000313" key="1">
    <source>
        <dbReference type="EMBL" id="NMG21786.1"/>
    </source>
</evidence>
<organism evidence="1 2">
    <name type="scientific">Brasilonema bromeliae SPC951</name>
    <dbReference type="NCBI Taxonomy" id="385972"/>
    <lineage>
        <taxon>Bacteria</taxon>
        <taxon>Bacillati</taxon>
        <taxon>Cyanobacteriota</taxon>
        <taxon>Cyanophyceae</taxon>
        <taxon>Nostocales</taxon>
        <taxon>Scytonemataceae</taxon>
        <taxon>Brasilonema</taxon>
        <taxon>Bromeliae group (in: Brasilonema)</taxon>
    </lineage>
</organism>
<dbReference type="Proteomes" id="UP000718564">
    <property type="component" value="Unassembled WGS sequence"/>
</dbReference>
<protein>
    <submittedName>
        <fullName evidence="1">Red chlorophyll catabolite reductase</fullName>
    </submittedName>
</protein>
<evidence type="ECO:0000313" key="2">
    <source>
        <dbReference type="Proteomes" id="UP000718564"/>
    </source>
</evidence>
<dbReference type="PANTHER" id="PTHR34685">
    <property type="entry name" value="RED CHLOROPHYLL CATABOLITE REDUCTASE, CHLOROPLASTIC"/>
    <property type="match status" value="1"/>
</dbReference>
<dbReference type="Pfam" id="PF06405">
    <property type="entry name" value="RCC_reductase"/>
    <property type="match status" value="1"/>
</dbReference>
<keyword evidence="2" id="KW-1185">Reference proteome</keyword>
<name>A0ABX1PBN2_9CYAN</name>
<dbReference type="InterPro" id="IPR009439">
    <property type="entry name" value="RCC_reductase"/>
</dbReference>
<sequence length="253" mass="29364">MIDQQPDLDNTALFEQLWGITNELRQKLEARFELHPDPSTKDLQTYSSITGDAQGSLNTFSGPEIDRLVHSWIRNPKLGFSHIRLIIWLGPHIRVPHLACAFATIPHLFFYMDYIPRSDMFTDLEYLDRYYEPVNQTYLTLLEDSRFEPHISKNVYMRQAQSPTSLCYTSKFSDEVCPLVRTTAHEMMDRWLLWIDKAESVAENERAALSERDLIILRTVIERDPDNKIAVPLLGAELTDKLVRALWGGDRPK</sequence>
<reference evidence="1 2" key="1">
    <citation type="submission" date="2018-06" db="EMBL/GenBank/DDBJ databases">
        <title>Comparative genomics of Brasilonema spp. strains.</title>
        <authorList>
            <person name="Alvarenga D.O."/>
            <person name="Fiore M.F."/>
            <person name="Varani A.M."/>
        </authorList>
    </citation>
    <scope>NUCLEOTIDE SEQUENCE [LARGE SCALE GENOMIC DNA]</scope>
    <source>
        <strain evidence="1 2">SPC951</strain>
    </source>
</reference>
<dbReference type="EMBL" id="QMEB01000193">
    <property type="protein sequence ID" value="NMG21786.1"/>
    <property type="molecule type" value="Genomic_DNA"/>
</dbReference>
<gene>
    <name evidence="1" type="ORF">DP116_20980</name>
</gene>
<proteinExistence type="predicted"/>
<dbReference type="Gene3D" id="3.40.1500.20">
    <property type="match status" value="1"/>
</dbReference>